<dbReference type="GO" id="GO:0005249">
    <property type="term" value="F:voltage-gated potassium channel activity"/>
    <property type="evidence" value="ECO:0007669"/>
    <property type="project" value="InterPro"/>
</dbReference>
<dbReference type="EMBL" id="CAMXCT020002591">
    <property type="protein sequence ID" value="CAL1152542.1"/>
    <property type="molecule type" value="Genomic_DNA"/>
</dbReference>
<accession>A0A9P1CV61</accession>
<dbReference type="Pfam" id="PF07885">
    <property type="entry name" value="Ion_trans_2"/>
    <property type="match status" value="1"/>
</dbReference>
<keyword evidence="6" id="KW-0813">Transport</keyword>
<evidence type="ECO:0000256" key="1">
    <source>
        <dbReference type="SAM" id="MobiDB-lite"/>
    </source>
</evidence>
<feature type="region of interest" description="Disordered" evidence="1">
    <location>
        <begin position="1"/>
        <end position="32"/>
    </location>
</feature>
<keyword evidence="2" id="KW-0472">Membrane</keyword>
<keyword evidence="2" id="KW-1133">Transmembrane helix</keyword>
<keyword evidence="7" id="KW-1185">Reference proteome</keyword>
<comment type="caution">
    <text evidence="4">The sequence shown here is derived from an EMBL/GenBank/DDBJ whole genome shotgun (WGS) entry which is preliminary data.</text>
</comment>
<protein>
    <recommendedName>
        <fullName evidence="3">Potassium channel domain-containing protein</fullName>
    </recommendedName>
</protein>
<name>A0A9P1CV61_9DINO</name>
<reference evidence="5" key="2">
    <citation type="submission" date="2024-04" db="EMBL/GenBank/DDBJ databases">
        <authorList>
            <person name="Chen Y."/>
            <person name="Shah S."/>
            <person name="Dougan E. K."/>
            <person name="Thang M."/>
            <person name="Chan C."/>
        </authorList>
    </citation>
    <scope>NUCLEOTIDE SEQUENCE [LARGE SCALE GENOMIC DNA]</scope>
</reference>
<dbReference type="EMBL" id="CAMXCT010002591">
    <property type="protein sequence ID" value="CAI3999167.1"/>
    <property type="molecule type" value="Genomic_DNA"/>
</dbReference>
<dbReference type="EMBL" id="CAMXCT030002591">
    <property type="protein sequence ID" value="CAL4786479.1"/>
    <property type="molecule type" value="Genomic_DNA"/>
</dbReference>
<dbReference type="InterPro" id="IPR013099">
    <property type="entry name" value="K_chnl_dom"/>
</dbReference>
<proteinExistence type="predicted"/>
<reference evidence="4" key="1">
    <citation type="submission" date="2022-10" db="EMBL/GenBank/DDBJ databases">
        <authorList>
            <person name="Chen Y."/>
            <person name="Dougan E. K."/>
            <person name="Chan C."/>
            <person name="Rhodes N."/>
            <person name="Thang M."/>
        </authorList>
    </citation>
    <scope>NUCLEOTIDE SEQUENCE</scope>
</reference>
<evidence type="ECO:0000313" key="4">
    <source>
        <dbReference type="EMBL" id="CAI3999167.1"/>
    </source>
</evidence>
<dbReference type="InterPro" id="IPR045319">
    <property type="entry name" value="KAT/AKT"/>
</dbReference>
<evidence type="ECO:0000313" key="6">
    <source>
        <dbReference type="EMBL" id="CAL4786479.1"/>
    </source>
</evidence>
<feature type="domain" description="Potassium channel" evidence="3">
    <location>
        <begin position="303"/>
        <end position="352"/>
    </location>
</feature>
<dbReference type="AlphaFoldDB" id="A0A9P1CV61"/>
<dbReference type="OrthoDB" id="415460at2759"/>
<evidence type="ECO:0000256" key="2">
    <source>
        <dbReference type="SAM" id="Phobius"/>
    </source>
</evidence>
<evidence type="ECO:0000313" key="5">
    <source>
        <dbReference type="EMBL" id="CAL1152542.1"/>
    </source>
</evidence>
<sequence>MAGARGGMLGMTQQRRTVHQNHRASAVVPSRRVTQHDPDIAGDVWASSKRPVGMKPADASTLEDWTVAFNIRAMIPAKIRLKMTRHFFPLQEGFEDGTWRIRCTSQKAILCRRILQLLALCTAFLTPGLLAMQPICPSPNRRDLQDLAALHATQFTVDILYIVLSTVVFFTFSVVTKDKFELVAFRSVMAWQLRHAGLWLDLAALVGDVMQLVHYADVGFGQLWFGENLRTEQWLSLLDLLRLWRLWEPSAPIIVSVQFEIEFAIILLQLFLAAHLFSCYWMLLGHYEQQIWGYEPWTELVCSEQFWAAFYFSTYTLTSIGYGDFGGTNSVERFSCAIYMMVGQMLVAKIFAELDL</sequence>
<keyword evidence="2" id="KW-0812">Transmembrane</keyword>
<organism evidence="4">
    <name type="scientific">Cladocopium goreaui</name>
    <dbReference type="NCBI Taxonomy" id="2562237"/>
    <lineage>
        <taxon>Eukaryota</taxon>
        <taxon>Sar</taxon>
        <taxon>Alveolata</taxon>
        <taxon>Dinophyceae</taxon>
        <taxon>Suessiales</taxon>
        <taxon>Symbiodiniaceae</taxon>
        <taxon>Cladocopium</taxon>
    </lineage>
</organism>
<dbReference type="Gene3D" id="1.10.287.70">
    <property type="match status" value="1"/>
</dbReference>
<feature type="transmembrane region" description="Helical" evidence="2">
    <location>
        <begin position="263"/>
        <end position="283"/>
    </location>
</feature>
<feature type="transmembrane region" description="Helical" evidence="2">
    <location>
        <begin position="114"/>
        <end position="135"/>
    </location>
</feature>
<evidence type="ECO:0000259" key="3">
    <source>
        <dbReference type="Pfam" id="PF07885"/>
    </source>
</evidence>
<dbReference type="Proteomes" id="UP001152797">
    <property type="component" value="Unassembled WGS sequence"/>
</dbReference>
<evidence type="ECO:0000313" key="7">
    <source>
        <dbReference type="Proteomes" id="UP001152797"/>
    </source>
</evidence>
<dbReference type="PANTHER" id="PTHR45743">
    <property type="entry name" value="POTASSIUM CHANNEL AKT1"/>
    <property type="match status" value="1"/>
</dbReference>
<keyword evidence="6" id="KW-0407">Ion channel</keyword>
<keyword evidence="6" id="KW-0406">Ion transport</keyword>
<dbReference type="PANTHER" id="PTHR45743:SF2">
    <property type="entry name" value="POTASSIUM CHANNEL AKT1"/>
    <property type="match status" value="1"/>
</dbReference>
<dbReference type="SUPFAM" id="SSF81324">
    <property type="entry name" value="Voltage-gated potassium channels"/>
    <property type="match status" value="1"/>
</dbReference>
<feature type="transmembrane region" description="Helical" evidence="2">
    <location>
        <begin position="155"/>
        <end position="175"/>
    </location>
</feature>
<gene>
    <name evidence="4" type="ORF">C1SCF055_LOCUS25408</name>
</gene>